<keyword evidence="9" id="KW-0653">Protein transport</keyword>
<dbReference type="PANTHER" id="PTHR43297">
    <property type="entry name" value="OLIGOPEPTIDE TRANSPORT ATP-BINDING PROTEIN APPD"/>
    <property type="match status" value="1"/>
</dbReference>
<keyword evidence="4" id="KW-1003">Cell membrane</keyword>
<dbReference type="PROSITE" id="PS00211">
    <property type="entry name" value="ABC_TRANSPORTER_1"/>
    <property type="match status" value="1"/>
</dbReference>
<evidence type="ECO:0000256" key="7">
    <source>
        <dbReference type="ARBA" id="ARBA00022840"/>
    </source>
</evidence>
<dbReference type="EMBL" id="PKQI01000001">
    <property type="protein sequence ID" value="NNV19557.1"/>
    <property type="molecule type" value="Genomic_DNA"/>
</dbReference>
<dbReference type="GO" id="GO:0005886">
    <property type="term" value="C:plasma membrane"/>
    <property type="evidence" value="ECO:0007669"/>
    <property type="project" value="UniProtKB-SubCell"/>
</dbReference>
<dbReference type="InterPro" id="IPR027417">
    <property type="entry name" value="P-loop_NTPase"/>
</dbReference>
<dbReference type="Gene3D" id="3.40.50.300">
    <property type="entry name" value="P-loop containing nucleotide triphosphate hydrolases"/>
    <property type="match status" value="1"/>
</dbReference>
<comment type="function">
    <text evidence="12">Probably part of an ABC transporter complex that could be involved in peptide import. Probably responsible for energy coupling to the transport system.</text>
</comment>
<dbReference type="EMBL" id="NNRM01000018">
    <property type="protein sequence ID" value="OYR26597.1"/>
    <property type="molecule type" value="Genomic_DNA"/>
</dbReference>
<dbReference type="NCBIfam" id="TIGR01727">
    <property type="entry name" value="oligo_HPY"/>
    <property type="match status" value="1"/>
</dbReference>
<dbReference type="Proteomes" id="UP000216188">
    <property type="component" value="Unassembled WGS sequence"/>
</dbReference>
<dbReference type="STRING" id="419475.A8A54_13445"/>
<keyword evidence="11" id="KW-0472">Membrane</keyword>
<keyword evidence="3" id="KW-0813">Transport</keyword>
<sequence length="342" mass="37339">MIKTLPKTPLLEMGNMSVELPFGTRTADIVSGITLTLNRGERLGVVGESGSGKSITALAAMGLLPDRMRVRGTLRFDGQDLANKPEAELCKMRGRRMAMIFQEPMTALNPVKTIGAQIAEGRRLHLGESRTDAERKARELLDRVGLPAPRFNLDLYPHQLSGGQRQRVMIAMAIACEPDLLIADEPTTALDVTVQAQILDLMDELIDETGTALMLITHDLGVVSEMTDRIAVMYAGRIVETGRTEAVFNRMAHPYARGLFQASPHGANLVRDHTKPRQRLAAIPGVVPDPLARPPYCSFADRCAFVEGDCRKLIPPLDLIGESEGIAHRAACLHPRDGEVLA</sequence>
<evidence type="ECO:0000256" key="2">
    <source>
        <dbReference type="ARBA" id="ARBA00005417"/>
    </source>
</evidence>
<name>A0A256GHH0_9HYPH</name>
<evidence type="ECO:0000256" key="4">
    <source>
        <dbReference type="ARBA" id="ARBA00022475"/>
    </source>
</evidence>
<keyword evidence="8" id="KW-0571">Peptide transport</keyword>
<evidence type="ECO:0000313" key="14">
    <source>
        <dbReference type="EMBL" id="NNV19557.1"/>
    </source>
</evidence>
<dbReference type="AlphaFoldDB" id="A0A256GHH0"/>
<comment type="caution">
    <text evidence="15">The sequence shown here is derived from an EMBL/GenBank/DDBJ whole genome shotgun (WGS) entry which is preliminary data.</text>
</comment>
<gene>
    <name evidence="15" type="ORF">CEV34_2280</name>
    <name evidence="14" type="ORF">EHE22_03820</name>
</gene>
<organism evidence="15 16">
    <name type="scientific">Brucella pseudogrignonensis</name>
    <dbReference type="NCBI Taxonomy" id="419475"/>
    <lineage>
        <taxon>Bacteria</taxon>
        <taxon>Pseudomonadati</taxon>
        <taxon>Pseudomonadota</taxon>
        <taxon>Alphaproteobacteria</taxon>
        <taxon>Hyphomicrobiales</taxon>
        <taxon>Brucellaceae</taxon>
        <taxon>Brucella/Ochrobactrum group</taxon>
        <taxon>Brucella</taxon>
    </lineage>
</organism>
<accession>A0A256GHH0</accession>
<dbReference type="GO" id="GO:0055085">
    <property type="term" value="P:transmembrane transport"/>
    <property type="evidence" value="ECO:0007669"/>
    <property type="project" value="UniProtKB-ARBA"/>
</dbReference>
<evidence type="ECO:0000313" key="17">
    <source>
        <dbReference type="Proteomes" id="UP000526233"/>
    </source>
</evidence>
<keyword evidence="10" id="KW-1278">Translocase</keyword>
<reference evidence="14 17" key="2">
    <citation type="submission" date="2018-11" db="EMBL/GenBank/DDBJ databases">
        <title>Genome sequencing and analysis.</title>
        <authorList>
            <person name="Huang Y.-T."/>
        </authorList>
    </citation>
    <scope>NUCLEOTIDE SEQUENCE [LARGE SCALE GENOMIC DNA]</scope>
    <source>
        <strain evidence="14 17">SHIN</strain>
    </source>
</reference>
<comment type="similarity">
    <text evidence="2">Belongs to the ABC transporter superfamily.</text>
</comment>
<dbReference type="Proteomes" id="UP000526233">
    <property type="component" value="Unassembled WGS sequence"/>
</dbReference>
<feature type="domain" description="ABC transporter" evidence="13">
    <location>
        <begin position="11"/>
        <end position="260"/>
    </location>
</feature>
<evidence type="ECO:0000256" key="11">
    <source>
        <dbReference type="ARBA" id="ARBA00023136"/>
    </source>
</evidence>
<keyword evidence="16" id="KW-1185">Reference proteome</keyword>
<comment type="subcellular location">
    <subcellularLocation>
        <location evidence="1">Cell inner membrane</location>
        <topology evidence="1">Peripheral membrane protein</topology>
    </subcellularLocation>
</comment>
<dbReference type="InterPro" id="IPR003593">
    <property type="entry name" value="AAA+_ATPase"/>
</dbReference>
<evidence type="ECO:0000256" key="12">
    <source>
        <dbReference type="ARBA" id="ARBA00025070"/>
    </source>
</evidence>
<dbReference type="RefSeq" id="WP_007878962.1">
    <property type="nucleotide sequence ID" value="NZ_CAXURC020000002.1"/>
</dbReference>
<evidence type="ECO:0000256" key="6">
    <source>
        <dbReference type="ARBA" id="ARBA00022741"/>
    </source>
</evidence>
<dbReference type="InterPro" id="IPR003439">
    <property type="entry name" value="ABC_transporter-like_ATP-bd"/>
</dbReference>
<dbReference type="SUPFAM" id="SSF52540">
    <property type="entry name" value="P-loop containing nucleoside triphosphate hydrolases"/>
    <property type="match status" value="1"/>
</dbReference>
<dbReference type="PANTHER" id="PTHR43297:SF2">
    <property type="entry name" value="DIPEPTIDE TRANSPORT ATP-BINDING PROTEIN DPPD"/>
    <property type="match status" value="1"/>
</dbReference>
<dbReference type="SMART" id="SM00382">
    <property type="entry name" value="AAA"/>
    <property type="match status" value="1"/>
</dbReference>
<proteinExistence type="inferred from homology"/>
<evidence type="ECO:0000313" key="16">
    <source>
        <dbReference type="Proteomes" id="UP000216188"/>
    </source>
</evidence>
<protein>
    <submittedName>
        <fullName evidence="14">ABC transporter ATP-binding protein</fullName>
    </submittedName>
    <submittedName>
        <fullName evidence="15">Oligopeptide/dipeptide ABC transporter, ATP-binding, C-terminal domain protein</fullName>
    </submittedName>
</protein>
<dbReference type="FunFam" id="3.40.50.300:FF:000016">
    <property type="entry name" value="Oligopeptide ABC transporter ATP-binding component"/>
    <property type="match status" value="1"/>
</dbReference>
<dbReference type="InterPro" id="IPR013563">
    <property type="entry name" value="Oligopep_ABC_C"/>
</dbReference>
<dbReference type="GO" id="GO:0016887">
    <property type="term" value="F:ATP hydrolysis activity"/>
    <property type="evidence" value="ECO:0007669"/>
    <property type="project" value="InterPro"/>
</dbReference>
<evidence type="ECO:0000256" key="8">
    <source>
        <dbReference type="ARBA" id="ARBA00022856"/>
    </source>
</evidence>
<dbReference type="InterPro" id="IPR017871">
    <property type="entry name" value="ABC_transporter-like_CS"/>
</dbReference>
<dbReference type="GO" id="GO:0005524">
    <property type="term" value="F:ATP binding"/>
    <property type="evidence" value="ECO:0007669"/>
    <property type="project" value="UniProtKB-KW"/>
</dbReference>
<dbReference type="Pfam" id="PF08352">
    <property type="entry name" value="oligo_HPY"/>
    <property type="match status" value="1"/>
</dbReference>
<evidence type="ECO:0000256" key="1">
    <source>
        <dbReference type="ARBA" id="ARBA00004417"/>
    </source>
</evidence>
<evidence type="ECO:0000256" key="9">
    <source>
        <dbReference type="ARBA" id="ARBA00022927"/>
    </source>
</evidence>
<evidence type="ECO:0000256" key="5">
    <source>
        <dbReference type="ARBA" id="ARBA00022519"/>
    </source>
</evidence>
<dbReference type="GO" id="GO:0015833">
    <property type="term" value="P:peptide transport"/>
    <property type="evidence" value="ECO:0007669"/>
    <property type="project" value="UniProtKB-KW"/>
</dbReference>
<evidence type="ECO:0000259" key="13">
    <source>
        <dbReference type="PROSITE" id="PS50893"/>
    </source>
</evidence>
<evidence type="ECO:0000313" key="15">
    <source>
        <dbReference type="EMBL" id="OYR26597.1"/>
    </source>
</evidence>
<dbReference type="PROSITE" id="PS50893">
    <property type="entry name" value="ABC_TRANSPORTER_2"/>
    <property type="match status" value="1"/>
</dbReference>
<keyword evidence="6" id="KW-0547">Nucleotide-binding</keyword>
<dbReference type="CDD" id="cd03257">
    <property type="entry name" value="ABC_NikE_OppD_transporters"/>
    <property type="match status" value="1"/>
</dbReference>
<dbReference type="Pfam" id="PF00005">
    <property type="entry name" value="ABC_tran"/>
    <property type="match status" value="1"/>
</dbReference>
<reference evidence="15 16" key="1">
    <citation type="submission" date="2017-07" db="EMBL/GenBank/DDBJ databases">
        <title>Phylogenetic study on the rhizospheric bacterium Ochrobactrum sp. A44.</title>
        <authorList>
            <person name="Krzyzanowska D.M."/>
            <person name="Ossowicki A."/>
            <person name="Rajewska M."/>
            <person name="Maciag T."/>
            <person name="Kaczynski Z."/>
            <person name="Czerwicka M."/>
            <person name="Jafra S."/>
        </authorList>
    </citation>
    <scope>NUCLEOTIDE SEQUENCE [LARGE SCALE GENOMIC DNA]</scope>
    <source>
        <strain evidence="15 16">CCUG 30717</strain>
    </source>
</reference>
<evidence type="ECO:0000256" key="10">
    <source>
        <dbReference type="ARBA" id="ARBA00022967"/>
    </source>
</evidence>
<evidence type="ECO:0000256" key="3">
    <source>
        <dbReference type="ARBA" id="ARBA00022448"/>
    </source>
</evidence>
<dbReference type="GO" id="GO:0015031">
    <property type="term" value="P:protein transport"/>
    <property type="evidence" value="ECO:0007669"/>
    <property type="project" value="UniProtKB-KW"/>
</dbReference>
<dbReference type="InterPro" id="IPR050388">
    <property type="entry name" value="ABC_Ni/Peptide_Import"/>
</dbReference>
<keyword evidence="7 15" id="KW-0067">ATP-binding</keyword>
<keyword evidence="5" id="KW-0997">Cell inner membrane</keyword>